<gene>
    <name evidence="1" type="ORF">S01H1_21735</name>
</gene>
<protein>
    <submittedName>
        <fullName evidence="1">Uncharacterized protein</fullName>
    </submittedName>
</protein>
<organism evidence="1">
    <name type="scientific">marine sediment metagenome</name>
    <dbReference type="NCBI Taxonomy" id="412755"/>
    <lineage>
        <taxon>unclassified sequences</taxon>
        <taxon>metagenomes</taxon>
        <taxon>ecological metagenomes</taxon>
    </lineage>
</organism>
<dbReference type="AlphaFoldDB" id="X0UCU5"/>
<reference evidence="1" key="1">
    <citation type="journal article" date="2014" name="Front. Microbiol.">
        <title>High frequency of phylogenetically diverse reductive dehalogenase-homologous genes in deep subseafloor sedimentary metagenomes.</title>
        <authorList>
            <person name="Kawai M."/>
            <person name="Futagami T."/>
            <person name="Toyoda A."/>
            <person name="Takaki Y."/>
            <person name="Nishi S."/>
            <person name="Hori S."/>
            <person name="Arai W."/>
            <person name="Tsubouchi T."/>
            <person name="Morono Y."/>
            <person name="Uchiyama I."/>
            <person name="Ito T."/>
            <person name="Fujiyama A."/>
            <person name="Inagaki F."/>
            <person name="Takami H."/>
        </authorList>
    </citation>
    <scope>NUCLEOTIDE SEQUENCE</scope>
    <source>
        <strain evidence="1">Expedition CK06-06</strain>
    </source>
</reference>
<sequence length="140" mass="16617">MRLKDKFWQIRLDEEIAKRREAKIIDKIRNADFSVPGEYSVDSIGKWYTRAFIFPGDPKDVKTLARELGDLFEVAWELDFREKEGTFMYKARKKDYYGKNEDFLVFVENVPTPPNCKIEKKTKTVDYYEKICNQAEAIVK</sequence>
<proteinExistence type="predicted"/>
<name>X0UCU5_9ZZZZ</name>
<dbReference type="EMBL" id="BARS01012107">
    <property type="protein sequence ID" value="GAF97136.1"/>
    <property type="molecule type" value="Genomic_DNA"/>
</dbReference>
<evidence type="ECO:0000313" key="1">
    <source>
        <dbReference type="EMBL" id="GAF97136.1"/>
    </source>
</evidence>
<comment type="caution">
    <text evidence="1">The sequence shown here is derived from an EMBL/GenBank/DDBJ whole genome shotgun (WGS) entry which is preliminary data.</text>
</comment>
<accession>X0UCU5</accession>